<organism evidence="1 2">
    <name type="scientific">Jaminaea rosea</name>
    <dbReference type="NCBI Taxonomy" id="1569628"/>
    <lineage>
        <taxon>Eukaryota</taxon>
        <taxon>Fungi</taxon>
        <taxon>Dikarya</taxon>
        <taxon>Basidiomycota</taxon>
        <taxon>Ustilaginomycotina</taxon>
        <taxon>Exobasidiomycetes</taxon>
        <taxon>Microstromatales</taxon>
        <taxon>Microstromatales incertae sedis</taxon>
        <taxon>Jaminaea</taxon>
    </lineage>
</organism>
<protein>
    <submittedName>
        <fullName evidence="1">Uncharacterized protein</fullName>
    </submittedName>
</protein>
<dbReference type="AlphaFoldDB" id="A0A316UJB1"/>
<dbReference type="EMBL" id="KZ819676">
    <property type="protein sequence ID" value="PWN25310.1"/>
    <property type="molecule type" value="Genomic_DNA"/>
</dbReference>
<dbReference type="RefSeq" id="XP_025359922.1">
    <property type="nucleotide sequence ID" value="XM_025509809.1"/>
</dbReference>
<dbReference type="GeneID" id="37031632"/>
<sequence>MQVRSDLILPRREWVHAEFDKANCTGRGYFPASPCVLYRSIGLSTLHGRKLLRDVSCPCGQEDDDKVDAASKVPLNPCQRSRKAKPTERCDAKRYQFQHDLPRPCLVIPMCECERVNEHYVWLEACGHHHPRLHQPAIVTGETRGTSPRALDSES</sequence>
<evidence type="ECO:0000313" key="1">
    <source>
        <dbReference type="EMBL" id="PWN25310.1"/>
    </source>
</evidence>
<accession>A0A316UJB1</accession>
<keyword evidence="2" id="KW-1185">Reference proteome</keyword>
<gene>
    <name evidence="1" type="ORF">BDZ90DRAFT_72544</name>
</gene>
<proteinExistence type="predicted"/>
<dbReference type="Proteomes" id="UP000245884">
    <property type="component" value="Unassembled WGS sequence"/>
</dbReference>
<name>A0A316UJB1_9BASI</name>
<evidence type="ECO:0000313" key="2">
    <source>
        <dbReference type="Proteomes" id="UP000245884"/>
    </source>
</evidence>
<reference evidence="1 2" key="1">
    <citation type="journal article" date="2018" name="Mol. Biol. Evol.">
        <title>Broad Genomic Sampling Reveals a Smut Pathogenic Ancestry of the Fungal Clade Ustilaginomycotina.</title>
        <authorList>
            <person name="Kijpornyongpan T."/>
            <person name="Mondo S.J."/>
            <person name="Barry K."/>
            <person name="Sandor L."/>
            <person name="Lee J."/>
            <person name="Lipzen A."/>
            <person name="Pangilinan J."/>
            <person name="LaButti K."/>
            <person name="Hainaut M."/>
            <person name="Henrissat B."/>
            <person name="Grigoriev I.V."/>
            <person name="Spatafora J.W."/>
            <person name="Aime M.C."/>
        </authorList>
    </citation>
    <scope>NUCLEOTIDE SEQUENCE [LARGE SCALE GENOMIC DNA]</scope>
    <source>
        <strain evidence="1 2">MCA 5214</strain>
    </source>
</reference>